<name>A0A2R5G5J1_9STRA</name>
<keyword evidence="7" id="KW-0460">Magnesium</keyword>
<dbReference type="FunFam" id="1.10.150.340:FF:000001">
    <property type="entry name" value="Cytosolic 5-nucleotidase 3-like"/>
    <property type="match status" value="1"/>
</dbReference>
<comment type="similarity">
    <text evidence="2">Belongs to the pyrimidine 5'-nucleotidase family.</text>
</comment>
<feature type="domain" description="Anoctamin transmembrane" evidence="10">
    <location>
        <begin position="225"/>
        <end position="821"/>
    </location>
</feature>
<dbReference type="SUPFAM" id="SSF56784">
    <property type="entry name" value="HAD-like"/>
    <property type="match status" value="1"/>
</dbReference>
<reference evidence="11 12" key="1">
    <citation type="submission" date="2017-12" db="EMBL/GenBank/DDBJ databases">
        <title>Sequencing, de novo assembly and annotation of complete genome of a new Thraustochytrid species, strain FCC1311.</title>
        <authorList>
            <person name="Sedici K."/>
            <person name="Godart F."/>
            <person name="Aiese Cigliano R."/>
            <person name="Sanseverino W."/>
            <person name="Barakat M."/>
            <person name="Ortet P."/>
            <person name="Marechal E."/>
            <person name="Cagnac O."/>
            <person name="Amato A."/>
        </authorList>
    </citation>
    <scope>NUCLEOTIDE SEQUENCE [LARGE SCALE GENOMIC DNA]</scope>
</reference>
<dbReference type="GO" id="GO:0008253">
    <property type="term" value="F:5'-nucleotidase activity"/>
    <property type="evidence" value="ECO:0007669"/>
    <property type="project" value="UniProtKB-EC"/>
</dbReference>
<keyword evidence="6" id="KW-0378">Hydrolase</keyword>
<evidence type="ECO:0000256" key="2">
    <source>
        <dbReference type="ARBA" id="ARBA00008389"/>
    </source>
</evidence>
<dbReference type="InterPro" id="IPR006434">
    <property type="entry name" value="Pyrimidine_nucleotidase_eu"/>
</dbReference>
<evidence type="ECO:0000313" key="11">
    <source>
        <dbReference type="EMBL" id="GBG26307.1"/>
    </source>
</evidence>
<dbReference type="GO" id="GO:0009117">
    <property type="term" value="P:nucleotide metabolic process"/>
    <property type="evidence" value="ECO:0007669"/>
    <property type="project" value="UniProtKB-KW"/>
</dbReference>
<evidence type="ECO:0000256" key="3">
    <source>
        <dbReference type="ARBA" id="ARBA00012643"/>
    </source>
</evidence>
<dbReference type="SFLD" id="SFLDS00003">
    <property type="entry name" value="Haloacid_Dehalogenase"/>
    <property type="match status" value="1"/>
</dbReference>
<dbReference type="InterPro" id="IPR049452">
    <property type="entry name" value="Anoctamin_TM"/>
</dbReference>
<dbReference type="SFLD" id="SFLDG01128">
    <property type="entry name" value="C1.4:_5'-Nucleotidase_Like"/>
    <property type="match status" value="1"/>
</dbReference>
<sequence length="1182" mass="132875">MTRVHAEPPASSSTPTKSATTLAYSFAIVLRIAAPDEGIDKRQAQELHCALVQALIKANLHVGVLLETADTPEYIVLILDANAHEPSLTLQRELVRRQNAKLNVPITDEKLFASHHVSDLSPAEELVLTNCIIQQCLDDINTDVNGVARSFDVTRGGERSTPLESVVHDIFPLQDEYFNEAFLHSLGYSAPPNLGLAARLRARLLHVWHHWILQTSETMRTETLRQQFGDRISVSIEFLLHYRRCVLALTTLSTANYLLVRFVSWDAYVILLGVFGVFTCGAWGPWLARRWTFRFMTLARQWKSRHVVSAPGSILNPNVPASLREASASRRQRRRIAAGAFTMLFVAVNILLLVPVSLFFTQWYVFGKHAPTCECCEFLLYQSGIGSGSQAMEDVPESMWPPNCYREYFVHREEFPLLLATQPSDCRYWGVCFSHEAATVGTDRWVYILCQGIAMGLILDVFQTSFFRRLTFWLTVQEGHETLEDFHKFFVRKSFFFIWLNMFVWYLTITFLYVPFGAAIQEWLIAAGHGYIVPPWGWRADKIRLDEAFVTPVLVTSFVNGILETFVPSRIARLALSAKAARRRIIDPGSDSGGQPVRDSNAPALVYSAETLYERLITMAHKNSDGKAVVRQGGSRDTTAADSQVVEAEFCRQIHMFKNTPDLNKLNASEVILQSLLPRYSEHDDYLSIVIQMGYVCMFTSAWGLLPLAASCRLLFSFRGTCYRLMFASKRTVPMSALETPGEWLSALYATIWLAIPVISVQISLSTGALDVAYRVFGFDSHCAQDASEQDKLTPDWVDCGALTLHARVLIAGFLEHLCALLFVYTMSEVSATTAGLGTAVWAAVFAGALLSGVRKRHAVGAPSSQGQQKRGFHADPRDAAFKQGERILTDPEAAAGKIEMLKRAGKDKLRVVIDFDYTMTTFWVGEERGYSCHRTIEECGLLPDSYHRVARGLQEKYFPLEISAEISHEQKYKYMVEWVEKAHEALKEAGFRKEYVAEAVRRARVELRAGVPEFLSMLSKAGIPVLIFSAGIADVLEEVLRQRGQLYDNITIVSNKFCFNENGTLRGFEAELAGREPFQVLNKRFTHAAPEARQQLLASWGDDEDATVLLVGDSTGDVHMSEGLLSEDVRATRELKVGFLNFNVTERLEEYKEIYDALILNDGDFSFLNETLRQVLCIPDH</sequence>
<evidence type="ECO:0000256" key="7">
    <source>
        <dbReference type="ARBA" id="ARBA00022842"/>
    </source>
</evidence>
<comment type="caution">
    <text evidence="11">The sequence shown here is derived from an EMBL/GenBank/DDBJ whole genome shotgun (WGS) entry which is preliminary data.</text>
</comment>
<evidence type="ECO:0000259" key="10">
    <source>
        <dbReference type="Pfam" id="PF04547"/>
    </source>
</evidence>
<dbReference type="InterPro" id="IPR023214">
    <property type="entry name" value="HAD_sf"/>
</dbReference>
<dbReference type="Gene3D" id="3.40.50.1000">
    <property type="entry name" value="HAD superfamily/HAD-like"/>
    <property type="match status" value="1"/>
</dbReference>
<dbReference type="Pfam" id="PF05822">
    <property type="entry name" value="UMPH-1"/>
    <property type="match status" value="1"/>
</dbReference>
<proteinExistence type="inferred from homology"/>
<keyword evidence="9" id="KW-1133">Transmembrane helix</keyword>
<accession>A0A2R5G5J1</accession>
<organism evidence="11 12">
    <name type="scientific">Hondaea fermentalgiana</name>
    <dbReference type="NCBI Taxonomy" id="2315210"/>
    <lineage>
        <taxon>Eukaryota</taxon>
        <taxon>Sar</taxon>
        <taxon>Stramenopiles</taxon>
        <taxon>Bigyra</taxon>
        <taxon>Labyrinthulomycetes</taxon>
        <taxon>Thraustochytrida</taxon>
        <taxon>Thraustochytriidae</taxon>
        <taxon>Hondaea</taxon>
    </lineage>
</organism>
<feature type="transmembrane region" description="Helical" evidence="9">
    <location>
        <begin position="269"/>
        <end position="288"/>
    </location>
</feature>
<evidence type="ECO:0000256" key="4">
    <source>
        <dbReference type="ARBA" id="ARBA00022723"/>
    </source>
</evidence>
<feature type="transmembrane region" description="Helical" evidence="9">
    <location>
        <begin position="445"/>
        <end position="462"/>
    </location>
</feature>
<dbReference type="AlphaFoldDB" id="A0A2R5G5J1"/>
<dbReference type="GO" id="GO:0000287">
    <property type="term" value="F:magnesium ion binding"/>
    <property type="evidence" value="ECO:0007669"/>
    <property type="project" value="InterPro"/>
</dbReference>
<evidence type="ECO:0000256" key="8">
    <source>
        <dbReference type="ARBA" id="ARBA00023080"/>
    </source>
</evidence>
<dbReference type="EMBL" id="BEYU01000019">
    <property type="protein sequence ID" value="GBG26307.1"/>
    <property type="molecule type" value="Genomic_DNA"/>
</dbReference>
<keyword evidence="4" id="KW-0479">Metal-binding</keyword>
<dbReference type="Gene3D" id="1.10.150.340">
    <property type="entry name" value="Pyrimidine 5'-nucleotidase (UMPH-1), N-terminal domain"/>
    <property type="match status" value="1"/>
</dbReference>
<dbReference type="Proteomes" id="UP000241890">
    <property type="component" value="Unassembled WGS sequence"/>
</dbReference>
<dbReference type="Pfam" id="PF04547">
    <property type="entry name" value="Anoctamin"/>
    <property type="match status" value="1"/>
</dbReference>
<dbReference type="GO" id="GO:0000166">
    <property type="term" value="F:nucleotide binding"/>
    <property type="evidence" value="ECO:0007669"/>
    <property type="project" value="UniProtKB-KW"/>
</dbReference>
<evidence type="ECO:0000256" key="1">
    <source>
        <dbReference type="ARBA" id="ARBA00000815"/>
    </source>
</evidence>
<feature type="transmembrane region" description="Helical" evidence="9">
    <location>
        <begin position="336"/>
        <end position="360"/>
    </location>
</feature>
<keyword evidence="12" id="KW-1185">Reference proteome</keyword>
<dbReference type="GO" id="GO:0005737">
    <property type="term" value="C:cytoplasm"/>
    <property type="evidence" value="ECO:0007669"/>
    <property type="project" value="InterPro"/>
</dbReference>
<evidence type="ECO:0000256" key="9">
    <source>
        <dbReference type="SAM" id="Phobius"/>
    </source>
</evidence>
<dbReference type="PANTHER" id="PTHR13045:SF0">
    <property type="entry name" value="7-METHYLGUANOSINE PHOSPHATE-SPECIFIC 5'-NUCLEOTIDASE"/>
    <property type="match status" value="1"/>
</dbReference>
<keyword evidence="9" id="KW-0812">Transmembrane</keyword>
<feature type="transmembrane region" description="Helical" evidence="9">
    <location>
        <begin position="495"/>
        <end position="514"/>
    </location>
</feature>
<protein>
    <recommendedName>
        <fullName evidence="3">5'-nucleotidase</fullName>
        <ecNumber evidence="3">3.1.3.5</ecNumber>
    </recommendedName>
</protein>
<dbReference type="EC" id="3.1.3.5" evidence="3"/>
<dbReference type="PANTHER" id="PTHR13045">
    <property type="entry name" value="5'-NUCLEOTIDASE"/>
    <property type="match status" value="1"/>
</dbReference>
<dbReference type="OrthoDB" id="10014216at2759"/>
<keyword evidence="8" id="KW-0546">Nucleotide metabolism</keyword>
<dbReference type="InParanoid" id="A0A2R5G5J1"/>
<evidence type="ECO:0000256" key="5">
    <source>
        <dbReference type="ARBA" id="ARBA00022741"/>
    </source>
</evidence>
<gene>
    <name evidence="11" type="ORF">FCC1311_025282</name>
</gene>
<dbReference type="InterPro" id="IPR036412">
    <property type="entry name" value="HAD-like_sf"/>
</dbReference>
<keyword evidence="9" id="KW-0472">Membrane</keyword>
<evidence type="ECO:0000256" key="6">
    <source>
        <dbReference type="ARBA" id="ARBA00022801"/>
    </source>
</evidence>
<evidence type="ECO:0000313" key="12">
    <source>
        <dbReference type="Proteomes" id="UP000241890"/>
    </source>
</evidence>
<comment type="catalytic activity">
    <reaction evidence="1">
        <text>a ribonucleoside 5'-phosphate + H2O = a ribonucleoside + phosphate</text>
        <dbReference type="Rhea" id="RHEA:12484"/>
        <dbReference type="ChEBI" id="CHEBI:15377"/>
        <dbReference type="ChEBI" id="CHEBI:18254"/>
        <dbReference type="ChEBI" id="CHEBI:43474"/>
        <dbReference type="ChEBI" id="CHEBI:58043"/>
        <dbReference type="EC" id="3.1.3.5"/>
    </reaction>
</comment>
<keyword evidence="5" id="KW-0547">Nucleotide-binding</keyword>